<dbReference type="SUPFAM" id="SSF55486">
    <property type="entry name" value="Metalloproteases ('zincins'), catalytic domain"/>
    <property type="match status" value="1"/>
</dbReference>
<dbReference type="Gene3D" id="1.10.390.10">
    <property type="entry name" value="Neutral Protease Domain 2"/>
    <property type="match status" value="1"/>
</dbReference>
<dbReference type="PROSITE" id="PS51257">
    <property type="entry name" value="PROKAR_LIPOPROTEIN"/>
    <property type="match status" value="1"/>
</dbReference>
<evidence type="ECO:0000313" key="4">
    <source>
        <dbReference type="EMBL" id="MFB9054258.1"/>
    </source>
</evidence>
<comment type="caution">
    <text evidence="4">The sequence shown here is derived from an EMBL/GenBank/DDBJ whole genome shotgun (WGS) entry which is preliminary data.</text>
</comment>
<feature type="chain" id="PRO_5045768907" description="Peptidase" evidence="1">
    <location>
        <begin position="21"/>
        <end position="512"/>
    </location>
</feature>
<feature type="domain" description="Peptidase M61 N-terminal" evidence="3">
    <location>
        <begin position="35"/>
        <end position="206"/>
    </location>
</feature>
<dbReference type="Pfam" id="PF17899">
    <property type="entry name" value="Peptidase_M61_N"/>
    <property type="match status" value="1"/>
</dbReference>
<dbReference type="Pfam" id="PF05299">
    <property type="entry name" value="Peptidase_M61"/>
    <property type="match status" value="1"/>
</dbReference>
<evidence type="ECO:0008006" key="6">
    <source>
        <dbReference type="Google" id="ProtNLM"/>
    </source>
</evidence>
<keyword evidence="5" id="KW-1185">Reference proteome</keyword>
<protein>
    <recommendedName>
        <fullName evidence="6">Peptidase</fullName>
    </recommendedName>
</protein>
<keyword evidence="1" id="KW-0732">Signal</keyword>
<dbReference type="InterPro" id="IPR007963">
    <property type="entry name" value="Peptidase_M61_catalytic"/>
</dbReference>
<dbReference type="InterPro" id="IPR040756">
    <property type="entry name" value="Peptidase_M61_N"/>
</dbReference>
<feature type="domain" description="Peptidase M61 catalytic" evidence="2">
    <location>
        <begin position="295"/>
        <end position="401"/>
    </location>
</feature>
<proteinExistence type="predicted"/>
<dbReference type="EMBL" id="JBHMEZ010000012">
    <property type="protein sequence ID" value="MFB9054258.1"/>
    <property type="molecule type" value="Genomic_DNA"/>
</dbReference>
<sequence length="512" mass="58187">MKLSFRITLFAFTFALYSCGGSKNTATKTVDNVKFEVNLLDRSDDTYKVTVTPPTLTAENSIYQFASTAPGTYQIMDIGRYVKHFKALDANGKELTTNQISTNQFQLTSPEKISKIEYEISETWDTPVSENNIYLMCGTSIENDHTLINGQAVFGYFKDKQDSPITIKLDYPKTWTVGTALSKNSDGLYIAEDYDKVVDSPILLGNLTKANMNVEGTNVDIYTYSKTGLVTSNQILESMKNMLVSASGFLKGLPVKNYTFLFHFEDITNGAWEHSYSSEYIYKEDKWENLEAQVVEIAAHEFFHVVTPLNIHSEIVDQFNFITPVASRHLWLYEGTTEWAAHMMLFRSNLKSTDDYFNTLSKKIMIASKYFDPELSLEQLSLTSYTPAGQKQYGNIYMRGAIVAGLLDIKLLKLSNGKRGYIDVINDLAKKYGPNTPFDDATFFSTFVTETYPEIQYFIDDFIINTKPLPIKAFYNKIGVDYNETENAFSINTTPTAEQLKLRTKWMTPIRL</sequence>
<evidence type="ECO:0000259" key="2">
    <source>
        <dbReference type="Pfam" id="PF05299"/>
    </source>
</evidence>
<feature type="signal peptide" evidence="1">
    <location>
        <begin position="1"/>
        <end position="20"/>
    </location>
</feature>
<dbReference type="Gene3D" id="2.60.40.3650">
    <property type="match status" value="1"/>
</dbReference>
<reference evidence="4 5" key="1">
    <citation type="submission" date="2024-09" db="EMBL/GenBank/DDBJ databases">
        <authorList>
            <person name="Sun Q."/>
            <person name="Mori K."/>
        </authorList>
    </citation>
    <scope>NUCLEOTIDE SEQUENCE [LARGE SCALE GENOMIC DNA]</scope>
    <source>
        <strain evidence="4 5">CECT 8286</strain>
    </source>
</reference>
<dbReference type="InterPro" id="IPR027268">
    <property type="entry name" value="Peptidase_M4/M1_CTD_sf"/>
</dbReference>
<name>A0ABV5F478_9FLAO</name>
<dbReference type="Proteomes" id="UP001589605">
    <property type="component" value="Unassembled WGS sequence"/>
</dbReference>
<accession>A0ABV5F478</accession>
<evidence type="ECO:0000313" key="5">
    <source>
        <dbReference type="Proteomes" id="UP001589605"/>
    </source>
</evidence>
<gene>
    <name evidence="4" type="ORF">ACFFVB_14315</name>
</gene>
<dbReference type="RefSeq" id="WP_382383763.1">
    <property type="nucleotide sequence ID" value="NZ_JBHMEZ010000012.1"/>
</dbReference>
<evidence type="ECO:0000256" key="1">
    <source>
        <dbReference type="SAM" id="SignalP"/>
    </source>
</evidence>
<organism evidence="4 5">
    <name type="scientific">Formosa undariae</name>
    <dbReference type="NCBI Taxonomy" id="1325436"/>
    <lineage>
        <taxon>Bacteria</taxon>
        <taxon>Pseudomonadati</taxon>
        <taxon>Bacteroidota</taxon>
        <taxon>Flavobacteriia</taxon>
        <taxon>Flavobacteriales</taxon>
        <taxon>Flavobacteriaceae</taxon>
        <taxon>Formosa</taxon>
    </lineage>
</organism>
<evidence type="ECO:0000259" key="3">
    <source>
        <dbReference type="Pfam" id="PF17899"/>
    </source>
</evidence>